<reference evidence="2" key="1">
    <citation type="submission" date="2021-10" db="EMBL/GenBank/DDBJ databases">
        <authorList>
            <person name="Piombo E."/>
        </authorList>
    </citation>
    <scope>NUCLEOTIDE SEQUENCE</scope>
</reference>
<proteinExistence type="predicted"/>
<accession>A0A9N9VBI8</accession>
<keyword evidence="3" id="KW-1185">Reference proteome</keyword>
<keyword evidence="1" id="KW-1133">Transmembrane helix</keyword>
<sequence>MNTHLEILAIGNSPGSNRERLQLEKDIEVSQQYLKPLAKYQRKRYIGLEKQLLIGIVIKYWLLYLLICLMLKKRYPKVNPYNYLARYLIKYFKKYLSYSIAAVLETTILVGTSI</sequence>
<dbReference type="AlphaFoldDB" id="A0A9N9VBI8"/>
<comment type="caution">
    <text evidence="2">The sequence shown here is derived from an EMBL/GenBank/DDBJ whole genome shotgun (WGS) entry which is preliminary data.</text>
</comment>
<keyword evidence="1" id="KW-0472">Membrane</keyword>
<dbReference type="EMBL" id="CABFNQ020000561">
    <property type="protein sequence ID" value="CAH0019543.1"/>
    <property type="molecule type" value="Genomic_DNA"/>
</dbReference>
<gene>
    <name evidence="2" type="ORF">CRHIZ90672A_00018949</name>
</gene>
<evidence type="ECO:0000313" key="3">
    <source>
        <dbReference type="Proteomes" id="UP000696573"/>
    </source>
</evidence>
<feature type="transmembrane region" description="Helical" evidence="1">
    <location>
        <begin position="52"/>
        <end position="71"/>
    </location>
</feature>
<organism evidence="2 3">
    <name type="scientific">Clonostachys rhizophaga</name>
    <dbReference type="NCBI Taxonomy" id="160324"/>
    <lineage>
        <taxon>Eukaryota</taxon>
        <taxon>Fungi</taxon>
        <taxon>Dikarya</taxon>
        <taxon>Ascomycota</taxon>
        <taxon>Pezizomycotina</taxon>
        <taxon>Sordariomycetes</taxon>
        <taxon>Hypocreomycetidae</taxon>
        <taxon>Hypocreales</taxon>
        <taxon>Bionectriaceae</taxon>
        <taxon>Clonostachys</taxon>
    </lineage>
</organism>
<dbReference type="Proteomes" id="UP000696573">
    <property type="component" value="Unassembled WGS sequence"/>
</dbReference>
<name>A0A9N9VBI8_9HYPO</name>
<keyword evidence="1" id="KW-0812">Transmembrane</keyword>
<evidence type="ECO:0000256" key="1">
    <source>
        <dbReference type="SAM" id="Phobius"/>
    </source>
</evidence>
<protein>
    <submittedName>
        <fullName evidence="2">Uncharacterized protein</fullName>
    </submittedName>
</protein>
<evidence type="ECO:0000313" key="2">
    <source>
        <dbReference type="EMBL" id="CAH0019543.1"/>
    </source>
</evidence>